<name>A0A9W7D8K9_9STRA</name>
<dbReference type="OrthoDB" id="6132182at2759"/>
<dbReference type="AlphaFoldDB" id="A0A9W7D8K9"/>
<evidence type="ECO:0000313" key="2">
    <source>
        <dbReference type="Proteomes" id="UP001165083"/>
    </source>
</evidence>
<organism evidence="1 2">
    <name type="scientific">Phytophthora lilii</name>
    <dbReference type="NCBI Taxonomy" id="2077276"/>
    <lineage>
        <taxon>Eukaryota</taxon>
        <taxon>Sar</taxon>
        <taxon>Stramenopiles</taxon>
        <taxon>Oomycota</taxon>
        <taxon>Peronosporomycetes</taxon>
        <taxon>Peronosporales</taxon>
        <taxon>Peronosporaceae</taxon>
        <taxon>Phytophthora</taxon>
    </lineage>
</organism>
<comment type="caution">
    <text evidence="1">The sequence shown here is derived from an EMBL/GenBank/DDBJ whole genome shotgun (WGS) entry which is preliminary data.</text>
</comment>
<accession>A0A9W7D8K9</accession>
<protein>
    <submittedName>
        <fullName evidence="1">Unnamed protein product</fullName>
    </submittedName>
</protein>
<sequence length="114" mass="12399">MLRAQGDEFACVTLPYYNWMEAYSRQTDGKCSSYGDCAAITSELGGFTGGSTRTLTINSDTVNGICVNEWPLDHFCQSSTPAQDACREATGDPLKWIPQLGWQAGPPKLTLVIT</sequence>
<proteinExistence type="predicted"/>
<dbReference type="EMBL" id="BSXW01012426">
    <property type="protein sequence ID" value="GMF64683.1"/>
    <property type="molecule type" value="Genomic_DNA"/>
</dbReference>
<keyword evidence="2" id="KW-1185">Reference proteome</keyword>
<evidence type="ECO:0000313" key="1">
    <source>
        <dbReference type="EMBL" id="GMF64683.1"/>
    </source>
</evidence>
<dbReference type="Proteomes" id="UP001165083">
    <property type="component" value="Unassembled WGS sequence"/>
</dbReference>
<reference evidence="1" key="1">
    <citation type="submission" date="2023-04" db="EMBL/GenBank/DDBJ databases">
        <title>Phytophthora lilii NBRC 32176.</title>
        <authorList>
            <person name="Ichikawa N."/>
            <person name="Sato H."/>
            <person name="Tonouchi N."/>
        </authorList>
    </citation>
    <scope>NUCLEOTIDE SEQUENCE</scope>
    <source>
        <strain evidence="1">NBRC 32176</strain>
    </source>
</reference>
<gene>
    <name evidence="1" type="ORF">Plil01_001746000</name>
</gene>